<dbReference type="Proteomes" id="UP000039046">
    <property type="component" value="Unassembled WGS sequence"/>
</dbReference>
<dbReference type="OrthoDB" id="448280at2759"/>
<keyword evidence="2 6" id="KW-0812">Transmembrane</keyword>
<evidence type="ECO:0000256" key="1">
    <source>
        <dbReference type="ARBA" id="ARBA00004141"/>
    </source>
</evidence>
<keyword evidence="3 6" id="KW-1133">Transmembrane helix</keyword>
<gene>
    <name evidence="7" type="ORF">VHEMI08029</name>
</gene>
<dbReference type="PANTHER" id="PTHR11040">
    <property type="entry name" value="ZINC/IRON TRANSPORTER"/>
    <property type="match status" value="1"/>
</dbReference>
<feature type="transmembrane region" description="Helical" evidence="6">
    <location>
        <begin position="123"/>
        <end position="145"/>
    </location>
</feature>
<dbReference type="PANTHER" id="PTHR11040:SF24">
    <property type="entry name" value="FE(2+) TRANSPORTER 3"/>
    <property type="match status" value="1"/>
</dbReference>
<evidence type="ECO:0000256" key="3">
    <source>
        <dbReference type="ARBA" id="ARBA00022989"/>
    </source>
</evidence>
<proteinExistence type="predicted"/>
<dbReference type="AlphaFoldDB" id="A0A0A1TC72"/>
<evidence type="ECO:0000256" key="6">
    <source>
        <dbReference type="SAM" id="Phobius"/>
    </source>
</evidence>
<feature type="region of interest" description="Disordered" evidence="5">
    <location>
        <begin position="190"/>
        <end position="246"/>
    </location>
</feature>
<dbReference type="GO" id="GO:0005385">
    <property type="term" value="F:zinc ion transmembrane transporter activity"/>
    <property type="evidence" value="ECO:0007669"/>
    <property type="project" value="TreeGrafter"/>
</dbReference>
<dbReference type="GO" id="GO:0005886">
    <property type="term" value="C:plasma membrane"/>
    <property type="evidence" value="ECO:0007669"/>
    <property type="project" value="TreeGrafter"/>
</dbReference>
<feature type="transmembrane region" description="Helical" evidence="6">
    <location>
        <begin position="82"/>
        <end position="103"/>
    </location>
</feature>
<feature type="transmembrane region" description="Helical" evidence="6">
    <location>
        <begin position="354"/>
        <end position="377"/>
    </location>
</feature>
<comment type="subcellular location">
    <subcellularLocation>
        <location evidence="1">Membrane</location>
        <topology evidence="1">Multi-pass membrane protein</topology>
    </subcellularLocation>
</comment>
<feature type="transmembrane region" description="Helical" evidence="6">
    <location>
        <begin position="48"/>
        <end position="70"/>
    </location>
</feature>
<keyword evidence="8" id="KW-1185">Reference proteome</keyword>
<evidence type="ECO:0000313" key="8">
    <source>
        <dbReference type="Proteomes" id="UP000039046"/>
    </source>
</evidence>
<dbReference type="EMBL" id="CDHN01000004">
    <property type="protein sequence ID" value="CEJ92374.1"/>
    <property type="molecule type" value="Genomic_DNA"/>
</dbReference>
<feature type="transmembrane region" description="Helical" evidence="6">
    <location>
        <begin position="287"/>
        <end position="310"/>
    </location>
</feature>
<protein>
    <submittedName>
        <fullName evidence="7">Putative ZIP Zinc transporter</fullName>
    </submittedName>
</protein>
<feature type="compositionally biased region" description="Basic and acidic residues" evidence="5">
    <location>
        <begin position="195"/>
        <end position="208"/>
    </location>
</feature>
<dbReference type="HOGENOM" id="CLU_027089_1_2_1"/>
<name>A0A0A1TC72_9HYPO</name>
<sequence length="416" mass="44514">MDLGFEMLLETGGPHLPHSQHTTHSPLHTPKPKCGGDKEMHGAYDLPLHVAGLFLVLAASLLGAGFPVISKKVSWMRIPSRIFFACKHFGTGVLIATAFVHLLPTAFGSLKDPCLPDFFIKTYAPFPGVVIMASLFILFVIEMWLNQKTGGHTHGGPTGAGIIEGVRPGALPESRTSSRAVSIFAGSPMIITPPERTKSPGSESKDSPLKTSYTVSVNGKDLSDDEDRRSQASMWDNNGKAEKGSVDEEFDEAHYKKLAANITLLEGGILFHSIFVGMTNSITVDGYVILLVALIFHQMFEGLGLGTRIAEVPYPQRSARPWLLVLAFGLTAPIGQAIGLAARNTYDPNSATGLIVVGMFNAISSGLLIYGAVVDLLAEDFLSEDAMHYMSSKKKAAAFVWVLAGAIGMSVIGAFA</sequence>
<organism evidence="7 8">
    <name type="scientific">[Torrubiella] hemipterigena</name>
    <dbReference type="NCBI Taxonomy" id="1531966"/>
    <lineage>
        <taxon>Eukaryota</taxon>
        <taxon>Fungi</taxon>
        <taxon>Dikarya</taxon>
        <taxon>Ascomycota</taxon>
        <taxon>Pezizomycotina</taxon>
        <taxon>Sordariomycetes</taxon>
        <taxon>Hypocreomycetidae</taxon>
        <taxon>Hypocreales</taxon>
        <taxon>Clavicipitaceae</taxon>
        <taxon>Clavicipitaceae incertae sedis</taxon>
        <taxon>'Torrubiella' clade</taxon>
    </lineage>
</organism>
<evidence type="ECO:0000313" key="7">
    <source>
        <dbReference type="EMBL" id="CEJ92374.1"/>
    </source>
</evidence>
<feature type="transmembrane region" description="Helical" evidence="6">
    <location>
        <begin position="398"/>
        <end position="415"/>
    </location>
</feature>
<dbReference type="STRING" id="1531966.A0A0A1TC72"/>
<keyword evidence="4 6" id="KW-0472">Membrane</keyword>
<evidence type="ECO:0000256" key="4">
    <source>
        <dbReference type="ARBA" id="ARBA00023136"/>
    </source>
</evidence>
<dbReference type="Pfam" id="PF02535">
    <property type="entry name" value="Zip"/>
    <property type="match status" value="1"/>
</dbReference>
<evidence type="ECO:0000256" key="2">
    <source>
        <dbReference type="ARBA" id="ARBA00022692"/>
    </source>
</evidence>
<accession>A0A0A1TC72</accession>
<reference evidence="7 8" key="1">
    <citation type="journal article" date="2015" name="Genome Announc.">
        <title>Draft Genome Sequence and Gene Annotation of the Entomopathogenic Fungus Verticillium hemipterigenum.</title>
        <authorList>
            <person name="Horn F."/>
            <person name="Habel A."/>
            <person name="Scharf D.H."/>
            <person name="Dworschak J."/>
            <person name="Brakhage A.A."/>
            <person name="Guthke R."/>
            <person name="Hertweck C."/>
            <person name="Linde J."/>
        </authorList>
    </citation>
    <scope>NUCLEOTIDE SEQUENCE [LARGE SCALE GENOMIC DNA]</scope>
</reference>
<feature type="transmembrane region" description="Helical" evidence="6">
    <location>
        <begin position="322"/>
        <end position="342"/>
    </location>
</feature>
<dbReference type="InterPro" id="IPR003689">
    <property type="entry name" value="ZIP"/>
</dbReference>
<evidence type="ECO:0000256" key="5">
    <source>
        <dbReference type="SAM" id="MobiDB-lite"/>
    </source>
</evidence>